<reference evidence="1 2" key="1">
    <citation type="submission" date="2015-07" db="EMBL/GenBank/DDBJ databases">
        <title>Emmonsia species relationships and genome sequence.</title>
        <authorList>
            <consortium name="The Broad Institute Genomics Platform"/>
            <person name="Cuomo C.A."/>
            <person name="Munoz J.F."/>
            <person name="Imamovic A."/>
            <person name="Priest M.E."/>
            <person name="Young S."/>
            <person name="Clay O.K."/>
            <person name="McEwen J.G."/>
        </authorList>
    </citation>
    <scope>NUCLEOTIDE SEQUENCE [LARGE SCALE GENOMIC DNA]</scope>
    <source>
        <strain evidence="1 2">UAMH 9510</strain>
    </source>
</reference>
<dbReference type="VEuPathDB" id="FungiDB:AJ78_02951"/>
<dbReference type="AlphaFoldDB" id="A0A1J9PM10"/>
<gene>
    <name evidence="1" type="ORF">AJ78_02951</name>
</gene>
<protein>
    <submittedName>
        <fullName evidence="1">Uncharacterized protein</fullName>
    </submittedName>
</protein>
<sequence length="229" mass="24894">MASTMPKQVEPSGAVKKALAKLVDGAKIVQLREKVKPPEAKRIREAVALLSGKPDLIDSQASKRQNIYLEFLESVHKMGLSMVVLCAVSLGPSAVVSMRDRDRVALPSKIEEIQDLLESAVLQRLARQYSAKGLPSVDGDPASLAKASNMVMTEKSLTGDVYQLTAQDAQAATQSDQIQGRIWLTITYNPNASPFITIPISRKLSNHFATQRPQMLFGSSDPETPKPPS</sequence>
<name>A0A1J9PM10_9EURO</name>
<evidence type="ECO:0000313" key="1">
    <source>
        <dbReference type="EMBL" id="OJD16914.1"/>
    </source>
</evidence>
<comment type="caution">
    <text evidence="1">The sequence shown here is derived from an EMBL/GenBank/DDBJ whole genome shotgun (WGS) entry which is preliminary data.</text>
</comment>
<evidence type="ECO:0000313" key="2">
    <source>
        <dbReference type="Proteomes" id="UP000182235"/>
    </source>
</evidence>
<dbReference type="OrthoDB" id="4177680at2759"/>
<organism evidence="1 2">
    <name type="scientific">Emergomyces pasteurianus Ep9510</name>
    <dbReference type="NCBI Taxonomy" id="1447872"/>
    <lineage>
        <taxon>Eukaryota</taxon>
        <taxon>Fungi</taxon>
        <taxon>Dikarya</taxon>
        <taxon>Ascomycota</taxon>
        <taxon>Pezizomycotina</taxon>
        <taxon>Eurotiomycetes</taxon>
        <taxon>Eurotiomycetidae</taxon>
        <taxon>Onygenales</taxon>
        <taxon>Ajellomycetaceae</taxon>
        <taxon>Emergomyces</taxon>
    </lineage>
</organism>
<keyword evidence="2" id="KW-1185">Reference proteome</keyword>
<proteinExistence type="predicted"/>
<dbReference type="Proteomes" id="UP000182235">
    <property type="component" value="Unassembled WGS sequence"/>
</dbReference>
<dbReference type="EMBL" id="LGRN01000087">
    <property type="protein sequence ID" value="OJD16914.1"/>
    <property type="molecule type" value="Genomic_DNA"/>
</dbReference>
<accession>A0A1J9PM10</accession>